<proteinExistence type="predicted"/>
<dbReference type="Proteomes" id="UP000318833">
    <property type="component" value="Unassembled WGS sequence"/>
</dbReference>
<dbReference type="PROSITE" id="PS50042">
    <property type="entry name" value="CNMP_BINDING_3"/>
    <property type="match status" value="1"/>
</dbReference>
<accession>A0A554VN03</accession>
<evidence type="ECO:0000313" key="2">
    <source>
        <dbReference type="EMBL" id="TSE09671.1"/>
    </source>
</evidence>
<dbReference type="InterPro" id="IPR014710">
    <property type="entry name" value="RmlC-like_jellyroll"/>
</dbReference>
<dbReference type="Pfam" id="PF00027">
    <property type="entry name" value="cNMP_binding"/>
    <property type="match status" value="1"/>
</dbReference>
<reference evidence="2 3" key="1">
    <citation type="submission" date="2019-07" db="EMBL/GenBank/DDBJ databases">
        <title>The draft genome sequence of Aquimarina algiphila M91.</title>
        <authorList>
            <person name="Meng X."/>
        </authorList>
    </citation>
    <scope>NUCLEOTIDE SEQUENCE [LARGE SCALE GENOMIC DNA]</scope>
    <source>
        <strain evidence="2 3">M91</strain>
    </source>
</reference>
<sequence length="113" mass="13227">MNTRDLLIKFILSIVPIARNEAQEIANTFHPIKLKKGEFLLRENQTSDDYFYLEKGLMRTFLFDLEGNEITTDFFTEDNIVFEVTSFFNRVRSEANIHAITDCYGFSISLMKN</sequence>
<dbReference type="InterPro" id="IPR000595">
    <property type="entry name" value="cNMP-bd_dom"/>
</dbReference>
<keyword evidence="3" id="KW-1185">Reference proteome</keyword>
<dbReference type="RefSeq" id="WP_143916114.1">
    <property type="nucleotide sequence ID" value="NZ_CANMIK010000012.1"/>
</dbReference>
<dbReference type="EMBL" id="VLNR01000012">
    <property type="protein sequence ID" value="TSE09671.1"/>
    <property type="molecule type" value="Genomic_DNA"/>
</dbReference>
<dbReference type="SUPFAM" id="SSF51206">
    <property type="entry name" value="cAMP-binding domain-like"/>
    <property type="match status" value="1"/>
</dbReference>
<dbReference type="Gene3D" id="2.60.120.10">
    <property type="entry name" value="Jelly Rolls"/>
    <property type="match status" value="1"/>
</dbReference>
<evidence type="ECO:0000313" key="3">
    <source>
        <dbReference type="Proteomes" id="UP000318833"/>
    </source>
</evidence>
<dbReference type="AlphaFoldDB" id="A0A554VN03"/>
<name>A0A554VN03_9FLAO</name>
<dbReference type="CDD" id="cd00038">
    <property type="entry name" value="CAP_ED"/>
    <property type="match status" value="1"/>
</dbReference>
<comment type="caution">
    <text evidence="2">The sequence shown here is derived from an EMBL/GenBank/DDBJ whole genome shotgun (WGS) entry which is preliminary data.</text>
</comment>
<organism evidence="2 3">
    <name type="scientific">Aquimarina algiphila</name>
    <dbReference type="NCBI Taxonomy" id="2047982"/>
    <lineage>
        <taxon>Bacteria</taxon>
        <taxon>Pseudomonadati</taxon>
        <taxon>Bacteroidota</taxon>
        <taxon>Flavobacteriia</taxon>
        <taxon>Flavobacteriales</taxon>
        <taxon>Flavobacteriaceae</taxon>
        <taxon>Aquimarina</taxon>
    </lineage>
</organism>
<dbReference type="InterPro" id="IPR018490">
    <property type="entry name" value="cNMP-bd_dom_sf"/>
</dbReference>
<feature type="domain" description="Cyclic nucleotide-binding" evidence="1">
    <location>
        <begin position="13"/>
        <end position="109"/>
    </location>
</feature>
<protein>
    <submittedName>
        <fullName evidence="2">Cyclic nucleotide-binding domain-containing protein</fullName>
    </submittedName>
</protein>
<gene>
    <name evidence="2" type="ORF">FOF46_08145</name>
</gene>
<dbReference type="OrthoDB" id="758145at2"/>
<evidence type="ECO:0000259" key="1">
    <source>
        <dbReference type="PROSITE" id="PS50042"/>
    </source>
</evidence>